<accession>A0A2H0M033</accession>
<dbReference type="EMBL" id="PCWA01000007">
    <property type="protein sequence ID" value="PIQ89997.1"/>
    <property type="molecule type" value="Genomic_DNA"/>
</dbReference>
<protein>
    <submittedName>
        <fullName evidence="2">CO dehydrogenase/acetyl-CoA synthase subunit delta</fullName>
    </submittedName>
</protein>
<sequence length="321" mass="35550">MPLELIKEKWSNKIDVVTIGATKAEGGTRSKAIKVGGETGLPYLLEESEMPHKPVIAMEIFDVAPDDWPDTLKDPYGEVLNNPLEWAMKCENEFKADLLTIRLSGIHPDAQNRSEEDTVKLINEITAKVKLPLIILGCGDDAKDNLILPRCAEITKGERCLIGDAVQKNYKTIVAACLAYGHSIIAESPIDINIAKQLNILISEMGLPQERIVINPTVGALGYGMEYAYSIMERARIAAFGGDKMLSQPFICFVGQEAWRAKEAKAKISEFPEWGNEKERGILWEAVTASAFLQAGADILIMRHPKAIEIVKKHIEELIKN</sequence>
<feature type="domain" description="CO dehydrogenase/acetyl-CoA synthase delta subunit TIM barrel" evidence="1">
    <location>
        <begin position="21"/>
        <end position="309"/>
    </location>
</feature>
<dbReference type="Pfam" id="PF03599">
    <property type="entry name" value="CdhD"/>
    <property type="match status" value="1"/>
</dbReference>
<dbReference type="SUPFAM" id="SSF51717">
    <property type="entry name" value="Dihydropteroate synthetase-like"/>
    <property type="match status" value="1"/>
</dbReference>
<reference evidence="2 3" key="1">
    <citation type="submission" date="2017-09" db="EMBL/GenBank/DDBJ databases">
        <title>Depth-based differentiation of microbial function through sediment-hosted aquifers and enrichment of novel symbionts in the deep terrestrial subsurface.</title>
        <authorList>
            <person name="Probst A.J."/>
            <person name="Ladd B."/>
            <person name="Jarett J.K."/>
            <person name="Geller-Mcgrath D.E."/>
            <person name="Sieber C.M."/>
            <person name="Emerson J.B."/>
            <person name="Anantharaman K."/>
            <person name="Thomas B.C."/>
            <person name="Malmstrom R."/>
            <person name="Stieglmeier M."/>
            <person name="Klingl A."/>
            <person name="Woyke T."/>
            <person name="Ryan C.M."/>
            <person name="Banfield J.F."/>
        </authorList>
    </citation>
    <scope>NUCLEOTIDE SEQUENCE [LARGE SCALE GENOMIC DNA]</scope>
    <source>
        <strain evidence="2">CG11_big_fil_rev_8_21_14_0_20_42_13</strain>
    </source>
</reference>
<dbReference type="Gene3D" id="3.20.20.20">
    <property type="entry name" value="Dihydropteroate synthase-like"/>
    <property type="match status" value="1"/>
</dbReference>
<dbReference type="InterPro" id="IPR004486">
    <property type="entry name" value="CO_DH/Ac-CoA_synth_dsu"/>
</dbReference>
<dbReference type="GO" id="GO:0006730">
    <property type="term" value="P:one-carbon metabolic process"/>
    <property type="evidence" value="ECO:0007669"/>
    <property type="project" value="InterPro"/>
</dbReference>
<dbReference type="AlphaFoldDB" id="A0A2H0M033"/>
<name>A0A2H0M033_9BACT</name>
<gene>
    <name evidence="2" type="primary">cdhD</name>
    <name evidence="2" type="ORF">COV72_00350</name>
</gene>
<dbReference type="InterPro" id="IPR011005">
    <property type="entry name" value="Dihydropteroate_synth-like_sf"/>
</dbReference>
<proteinExistence type="predicted"/>
<evidence type="ECO:0000259" key="1">
    <source>
        <dbReference type="Pfam" id="PF03599"/>
    </source>
</evidence>
<organism evidence="2 3">
    <name type="scientific">Candidatus Ghiorseimicrobium undicola</name>
    <dbReference type="NCBI Taxonomy" id="1974746"/>
    <lineage>
        <taxon>Bacteria</taxon>
        <taxon>Pseudomonadati</taxon>
        <taxon>Candidatus Omnitrophota</taxon>
        <taxon>Candidatus Ghiorseimicrobium</taxon>
    </lineage>
</organism>
<dbReference type="PANTHER" id="PTHR36214:SF5">
    <property type="entry name" value="ACETYL-COA DECARBONYLASE_SYNTHASE COMPLEX SUBUNIT DELTA"/>
    <property type="match status" value="1"/>
</dbReference>
<dbReference type="NCBIfam" id="TIGR00381">
    <property type="entry name" value="cdhD"/>
    <property type="match status" value="1"/>
</dbReference>
<evidence type="ECO:0000313" key="2">
    <source>
        <dbReference type="EMBL" id="PIQ89997.1"/>
    </source>
</evidence>
<dbReference type="NCBIfam" id="NF003376">
    <property type="entry name" value="PRK04452.1-2"/>
    <property type="match status" value="1"/>
</dbReference>
<comment type="caution">
    <text evidence="2">The sequence shown here is derived from an EMBL/GenBank/DDBJ whole genome shotgun (WGS) entry which is preliminary data.</text>
</comment>
<dbReference type="Proteomes" id="UP000229641">
    <property type="component" value="Unassembled WGS sequence"/>
</dbReference>
<dbReference type="InterPro" id="IPR016041">
    <property type="entry name" value="Ac-CoA_synth_d_su_TIM-brl"/>
</dbReference>
<dbReference type="InterPro" id="IPR051069">
    <property type="entry name" value="ACDS_complex_subunit"/>
</dbReference>
<dbReference type="PANTHER" id="PTHR36214">
    <property type="match status" value="1"/>
</dbReference>
<evidence type="ECO:0000313" key="3">
    <source>
        <dbReference type="Proteomes" id="UP000229641"/>
    </source>
</evidence>